<name>A0A1W9HRS9_9HYPH</name>
<proteinExistence type="predicted"/>
<dbReference type="AlphaFoldDB" id="A0A1W9HRS9"/>
<sequence>MWMRLSAILALVFSLTGLAQAQDIVRLGNLKFAHYGTISYMKEIAGKYNLKIDERVFAKGADIYPAMAADLVDIAASGGDGAVAARGNGVKLLVVAGFADGGARILARPDLKISSLAQVKGMKVATVRGGIQDLLLLAELDKHGLTWSERPGKDVQLLYFGNYADLSQALASKYVDVICQSEPQSTQAISAGWGIELLKPYDTEVGVPVRPLVMTEKMYTEKRDVALRVLKLFVDATIAFRSDPALAEKYVRESVFKGQLSSEDFRDAMNNARYTFDMPPGHMDKTTELMVKHGLGKMANPPKEADWVKLDLLKEAKASLGVN</sequence>
<gene>
    <name evidence="2" type="ORF">A4S15_00785</name>
</gene>
<dbReference type="EMBL" id="LWDL01000026">
    <property type="protein sequence ID" value="OQW50170.1"/>
    <property type="molecule type" value="Genomic_DNA"/>
</dbReference>
<reference evidence="2 3" key="1">
    <citation type="journal article" date="2017" name="Water Res.">
        <title>Comammox in drinking water systems.</title>
        <authorList>
            <person name="Wang Y."/>
            <person name="Ma L."/>
            <person name="Mao Y."/>
            <person name="Jiang X."/>
            <person name="Xia Y."/>
            <person name="Yu K."/>
            <person name="Li B."/>
            <person name="Zhang T."/>
        </authorList>
    </citation>
    <scope>NUCLEOTIDE SEQUENCE [LARGE SCALE GENOMIC DNA]</scope>
    <source>
        <strain evidence="2">SG_bin8</strain>
    </source>
</reference>
<dbReference type="RefSeq" id="WP_376800171.1">
    <property type="nucleotide sequence ID" value="NZ_DBNB01000028.1"/>
</dbReference>
<comment type="caution">
    <text evidence="2">The sequence shown here is derived from an EMBL/GenBank/DDBJ whole genome shotgun (WGS) entry which is preliminary data.</text>
</comment>
<feature type="chain" id="PRO_5012845891" evidence="1">
    <location>
        <begin position="22"/>
        <end position="323"/>
    </location>
</feature>
<keyword evidence="1" id="KW-0732">Signal</keyword>
<dbReference type="PANTHER" id="PTHR30024:SF42">
    <property type="entry name" value="ALIPHATIC SULFONATES-BINDING PROTEIN-RELATED"/>
    <property type="match status" value="1"/>
</dbReference>
<dbReference type="STRING" id="1827387.A4S15_00785"/>
<dbReference type="GO" id="GO:0016740">
    <property type="term" value="F:transferase activity"/>
    <property type="evidence" value="ECO:0007669"/>
    <property type="project" value="UniProtKB-KW"/>
</dbReference>
<feature type="signal peptide" evidence="1">
    <location>
        <begin position="1"/>
        <end position="21"/>
    </location>
</feature>
<evidence type="ECO:0000256" key="1">
    <source>
        <dbReference type="SAM" id="SignalP"/>
    </source>
</evidence>
<keyword evidence="2" id="KW-0808">Transferase</keyword>
<dbReference type="PANTHER" id="PTHR30024">
    <property type="entry name" value="ALIPHATIC SULFONATES-BINDING PROTEIN-RELATED"/>
    <property type="match status" value="1"/>
</dbReference>
<protein>
    <submittedName>
        <fullName evidence="2">Myristoyl transferase</fullName>
    </submittedName>
</protein>
<dbReference type="Proteomes" id="UP000192872">
    <property type="component" value="Unassembled WGS sequence"/>
</dbReference>
<evidence type="ECO:0000313" key="2">
    <source>
        <dbReference type="EMBL" id="OQW50170.1"/>
    </source>
</evidence>
<dbReference type="SUPFAM" id="SSF53850">
    <property type="entry name" value="Periplasmic binding protein-like II"/>
    <property type="match status" value="1"/>
</dbReference>
<dbReference type="Pfam" id="PF13379">
    <property type="entry name" value="NMT1_2"/>
    <property type="match status" value="1"/>
</dbReference>
<accession>A0A1W9HRS9</accession>
<dbReference type="Gene3D" id="3.40.190.10">
    <property type="entry name" value="Periplasmic binding protein-like II"/>
    <property type="match status" value="2"/>
</dbReference>
<evidence type="ECO:0000313" key="3">
    <source>
        <dbReference type="Proteomes" id="UP000192872"/>
    </source>
</evidence>
<organism evidence="2 3">
    <name type="scientific">Candidatus Raskinella chloraquaticus</name>
    <dbReference type="NCBI Taxonomy" id="1951219"/>
    <lineage>
        <taxon>Bacteria</taxon>
        <taxon>Pseudomonadati</taxon>
        <taxon>Pseudomonadota</taxon>
        <taxon>Alphaproteobacteria</taxon>
        <taxon>Hyphomicrobiales</taxon>
        <taxon>Phreatobacteraceae</taxon>
        <taxon>Candidatus Raskinella</taxon>
    </lineage>
</organism>